<evidence type="ECO:0000256" key="9">
    <source>
        <dbReference type="ARBA" id="ARBA00023027"/>
    </source>
</evidence>
<comment type="subunit">
    <text evidence="4">Monomer.</text>
</comment>
<dbReference type="SUPFAM" id="SSF52283">
    <property type="entry name" value="Formate/glycerate dehydrogenase catalytic domain-like"/>
    <property type="match status" value="1"/>
</dbReference>
<dbReference type="InterPro" id="IPR007698">
    <property type="entry name" value="AlaDH/PNT_NAD(H)-bd"/>
</dbReference>
<evidence type="ECO:0000313" key="21">
    <source>
        <dbReference type="Proteomes" id="UP000319257"/>
    </source>
</evidence>
<keyword evidence="10 14" id="KW-0457">Lysine biosynthesis</keyword>
<dbReference type="STRING" id="1093900.A0A507BBD1"/>
<dbReference type="GeneID" id="41972521"/>
<dbReference type="Gene3D" id="3.40.50.720">
    <property type="entry name" value="NAD(P)-binding Rossmann-like Domain"/>
    <property type="match status" value="2"/>
</dbReference>
<evidence type="ECO:0000256" key="4">
    <source>
        <dbReference type="ARBA" id="ARBA00011245"/>
    </source>
</evidence>
<evidence type="ECO:0000256" key="14">
    <source>
        <dbReference type="PIRNR" id="PIRNR018250"/>
    </source>
</evidence>
<protein>
    <recommendedName>
        <fullName evidence="6 14">Saccharopine dehydrogenase [NAD(+), L-lysine-forming]</fullName>
        <shortName evidence="14">SDH</shortName>
        <ecNumber evidence="5 14">1.5.1.7</ecNumber>
    </recommendedName>
    <alternativeName>
        <fullName evidence="12 14">Lysine--2-oxoglutarate reductase</fullName>
    </alternativeName>
</protein>
<feature type="binding site" evidence="16">
    <location>
        <position position="223"/>
    </location>
    <ligand>
        <name>NAD(+)</name>
        <dbReference type="ChEBI" id="CHEBI:57540"/>
    </ligand>
</feature>
<dbReference type="InterPro" id="IPR036291">
    <property type="entry name" value="NAD(P)-bd_dom_sf"/>
</dbReference>
<dbReference type="Pfam" id="PF01262">
    <property type="entry name" value="AlaDh_PNT_C"/>
    <property type="match status" value="1"/>
</dbReference>
<dbReference type="Proteomes" id="UP000319257">
    <property type="component" value="Unassembled WGS sequence"/>
</dbReference>
<dbReference type="EMBL" id="SKBQ01000026">
    <property type="protein sequence ID" value="TPX14679.1"/>
    <property type="molecule type" value="Genomic_DNA"/>
</dbReference>
<feature type="binding site" evidence="16">
    <location>
        <position position="275"/>
    </location>
    <ligand>
        <name>NAD(+)</name>
        <dbReference type="ChEBI" id="CHEBI:57540"/>
    </ligand>
</feature>
<evidence type="ECO:0000256" key="12">
    <source>
        <dbReference type="ARBA" id="ARBA00033228"/>
    </source>
</evidence>
<dbReference type="FunFam" id="3.40.50.720:FF:000217">
    <property type="entry name" value="Saccharopine dehydrogenase [NAD(+), L-lysine-forming]"/>
    <property type="match status" value="1"/>
</dbReference>
<feature type="binding site" evidence="16">
    <location>
        <position position="227"/>
    </location>
    <ligand>
        <name>NAD(+)</name>
        <dbReference type="ChEBI" id="CHEBI:57540"/>
    </ligand>
</feature>
<evidence type="ECO:0000256" key="6">
    <source>
        <dbReference type="ARBA" id="ARBA00021221"/>
    </source>
</evidence>
<feature type="binding site" evidence="16">
    <location>
        <begin position="199"/>
        <end position="200"/>
    </location>
    <ligand>
        <name>NAD(+)</name>
        <dbReference type="ChEBI" id="CHEBI:57540"/>
    </ligand>
</feature>
<feature type="active site" description="Proton acceptor" evidence="15">
    <location>
        <position position="77"/>
    </location>
</feature>
<proteinExistence type="inferred from homology"/>
<sequence>MAPTVLHLRAETKPLEHRSALTPSVTKKLIEAGYVVNVERDQERIFEDSEFEAVGANLVEWGSWRNVPKEHIIVGLKELPEEDFPLIHTHVQFAHCFKGQDNWATVLGRYSSGGGTLLDLEFLEKDGRRVAAFGYWAGFAGAALAIQNWAWQATEKGDFPSVNTYPNETALVADVKKAYAKGQEKTGRTPQVIVIGALGRCGRGAVDMCIKAGIPADKVLKWDMAETAPGGPFKEIPESDIFINCIYLSTKIPPFVTVDSIKNTTDRKLSVICDVSADSTNPLTPVPVYKITTTFEKPTTMVEGVDPPVSVISIDHLPSLLPREASDTFSQDLLPYLLTLNDWKNDPVWAGADKLYKEKAATLPQ</sequence>
<dbReference type="UniPathway" id="UPA00033">
    <property type="reaction ID" value="UER00034"/>
</dbReference>
<dbReference type="RefSeq" id="XP_030996390.1">
    <property type="nucleotide sequence ID" value="XM_031139555.1"/>
</dbReference>
<name>A0A507BBD1_9PEZI</name>
<dbReference type="SMART" id="SM01003">
    <property type="entry name" value="AlaDh_PNT_N"/>
    <property type="match status" value="1"/>
</dbReference>
<evidence type="ECO:0000256" key="15">
    <source>
        <dbReference type="PIRSR" id="PIRSR018250-1"/>
    </source>
</evidence>
<keyword evidence="7 14" id="KW-0028">Amino-acid biosynthesis</keyword>
<dbReference type="Pfam" id="PF05222">
    <property type="entry name" value="AlaDh_PNT_N"/>
    <property type="match status" value="1"/>
</dbReference>
<evidence type="ECO:0000256" key="17">
    <source>
        <dbReference type="PIRSR" id="PIRSR018250-4"/>
    </source>
</evidence>
<reference evidence="20 21" key="1">
    <citation type="submission" date="2019-06" db="EMBL/GenBank/DDBJ databases">
        <title>Draft genome sequence of the filamentous fungus Phialemoniopsis curvata isolated from diesel fuel.</title>
        <authorList>
            <person name="Varaljay V.A."/>
            <person name="Lyon W.J."/>
            <person name="Crouch A.L."/>
            <person name="Drake C.E."/>
            <person name="Hollomon J.M."/>
            <person name="Nadeau L.J."/>
            <person name="Nunn H.S."/>
            <person name="Stevenson B.S."/>
            <person name="Bojanowski C.L."/>
            <person name="Crookes-Goodson W.J."/>
        </authorList>
    </citation>
    <scope>NUCLEOTIDE SEQUENCE [LARGE SCALE GENOMIC DNA]</scope>
    <source>
        <strain evidence="20 21">D216</strain>
    </source>
</reference>
<comment type="function">
    <text evidence="1">Catalyzes the NAD(+)-dependent cleavage of saccharopine to L-lysine and 2-oxoglutarate, the final step in the alpha-aminoadipate (AAA) pathway for lysin biosynthesis.</text>
</comment>
<comment type="pathway">
    <text evidence="2 14">Amino-acid biosynthesis; L-lysine biosynthesis via AAA pathway; L-lysine from L-alpha-aminoadipate (fungal route): step 3/3.</text>
</comment>
<organism evidence="20 21">
    <name type="scientific">Thyridium curvatum</name>
    <dbReference type="NCBI Taxonomy" id="1093900"/>
    <lineage>
        <taxon>Eukaryota</taxon>
        <taxon>Fungi</taxon>
        <taxon>Dikarya</taxon>
        <taxon>Ascomycota</taxon>
        <taxon>Pezizomycotina</taxon>
        <taxon>Sordariomycetes</taxon>
        <taxon>Sordariomycetidae</taxon>
        <taxon>Thyridiales</taxon>
        <taxon>Thyridiaceae</taxon>
        <taxon>Thyridium</taxon>
    </lineage>
</organism>
<feature type="disulfide bond" evidence="17">
    <location>
        <begin position="201"/>
        <end position="245"/>
    </location>
</feature>
<dbReference type="InParanoid" id="A0A507BBD1"/>
<keyword evidence="11" id="KW-1015">Disulfide bond</keyword>
<accession>A0A507BBD1</accession>
<feature type="binding site" evidence="16">
    <location>
        <position position="128"/>
    </location>
    <ligand>
        <name>NAD(+)</name>
        <dbReference type="ChEBI" id="CHEBI:57540"/>
    </ligand>
</feature>
<dbReference type="PANTHER" id="PTHR11133">
    <property type="entry name" value="SACCHAROPINE DEHYDROGENASE"/>
    <property type="match status" value="1"/>
</dbReference>
<comment type="catalytic activity">
    <reaction evidence="13 14">
        <text>L-saccharopine + NAD(+) + H2O = L-lysine + 2-oxoglutarate + NADH + H(+)</text>
        <dbReference type="Rhea" id="RHEA:12440"/>
        <dbReference type="ChEBI" id="CHEBI:15377"/>
        <dbReference type="ChEBI" id="CHEBI:15378"/>
        <dbReference type="ChEBI" id="CHEBI:16810"/>
        <dbReference type="ChEBI" id="CHEBI:32551"/>
        <dbReference type="ChEBI" id="CHEBI:57540"/>
        <dbReference type="ChEBI" id="CHEBI:57945"/>
        <dbReference type="ChEBI" id="CHEBI:57951"/>
        <dbReference type="EC" id="1.5.1.7"/>
    </reaction>
</comment>
<evidence type="ECO:0000259" key="18">
    <source>
        <dbReference type="SMART" id="SM01002"/>
    </source>
</evidence>
<dbReference type="CDD" id="cd12188">
    <property type="entry name" value="SDH"/>
    <property type="match status" value="1"/>
</dbReference>
<evidence type="ECO:0000256" key="11">
    <source>
        <dbReference type="ARBA" id="ARBA00023157"/>
    </source>
</evidence>
<evidence type="ECO:0000256" key="10">
    <source>
        <dbReference type="ARBA" id="ARBA00023154"/>
    </source>
</evidence>
<feature type="domain" description="Alanine dehydrogenase/pyridine nucleotide transhydrogenase N-terminal" evidence="19">
    <location>
        <begin position="7"/>
        <end position="140"/>
    </location>
</feature>
<keyword evidence="9 14" id="KW-0520">NAD</keyword>
<evidence type="ECO:0000256" key="5">
    <source>
        <dbReference type="ARBA" id="ARBA00012847"/>
    </source>
</evidence>
<evidence type="ECO:0000256" key="7">
    <source>
        <dbReference type="ARBA" id="ARBA00022605"/>
    </source>
</evidence>
<comment type="caution">
    <text evidence="20">The sequence shown here is derived from an EMBL/GenBank/DDBJ whole genome shotgun (WGS) entry which is preliminary data.</text>
</comment>
<evidence type="ECO:0000256" key="3">
    <source>
        <dbReference type="ARBA" id="ARBA00005689"/>
    </source>
</evidence>
<dbReference type="PIRSF" id="PIRSF018250">
    <property type="entry name" value="Saccharopine_DH_Lys"/>
    <property type="match status" value="1"/>
</dbReference>
<feature type="active site" description="Proton donor" evidence="15">
    <location>
        <position position="95"/>
    </location>
</feature>
<dbReference type="SUPFAM" id="SSF51735">
    <property type="entry name" value="NAD(P)-binding Rossmann-fold domains"/>
    <property type="match status" value="1"/>
</dbReference>
<dbReference type="FunFam" id="3.40.50.720:FF:000627">
    <property type="entry name" value="Saccharopine dehydrogenase [NAD(+), L-lysine-forming]"/>
    <property type="match status" value="1"/>
</dbReference>
<dbReference type="EC" id="1.5.1.7" evidence="5 14"/>
<feature type="binding site" evidence="16">
    <location>
        <position position="247"/>
    </location>
    <ligand>
        <name>NAD(+)</name>
        <dbReference type="ChEBI" id="CHEBI:57540"/>
    </ligand>
</feature>
<evidence type="ECO:0000256" key="2">
    <source>
        <dbReference type="ARBA" id="ARBA00004884"/>
    </source>
</evidence>
<dbReference type="GO" id="GO:0004754">
    <property type="term" value="F:saccharopine dehydrogenase (NAD+, L-lysine-forming) activity"/>
    <property type="evidence" value="ECO:0007669"/>
    <property type="project" value="UniProtKB-EC"/>
</dbReference>
<keyword evidence="8 14" id="KW-0560">Oxidoreductase</keyword>
<dbReference type="SMART" id="SM01002">
    <property type="entry name" value="AlaDh_PNT_C"/>
    <property type="match status" value="1"/>
</dbReference>
<dbReference type="PANTHER" id="PTHR11133:SF23">
    <property type="entry name" value="SACCHAROPINE DEHYDROGENASE [NAD(+), L-LYSINE-FORMING]"/>
    <property type="match status" value="1"/>
</dbReference>
<dbReference type="GO" id="GO:0005737">
    <property type="term" value="C:cytoplasm"/>
    <property type="evidence" value="ECO:0007669"/>
    <property type="project" value="TreeGrafter"/>
</dbReference>
<dbReference type="GO" id="GO:0019878">
    <property type="term" value="P:lysine biosynthetic process via aminoadipic acid"/>
    <property type="evidence" value="ECO:0007669"/>
    <property type="project" value="UniProtKB-UniPathway"/>
</dbReference>
<dbReference type="AlphaFoldDB" id="A0A507BBD1"/>
<evidence type="ECO:0000313" key="20">
    <source>
        <dbReference type="EMBL" id="TPX14679.1"/>
    </source>
</evidence>
<feature type="binding site" evidence="16">
    <location>
        <begin position="314"/>
        <end position="317"/>
    </location>
    <ligand>
        <name>NAD(+)</name>
        <dbReference type="ChEBI" id="CHEBI:57540"/>
    </ligand>
</feature>
<evidence type="ECO:0000256" key="8">
    <source>
        <dbReference type="ARBA" id="ARBA00023002"/>
    </source>
</evidence>
<dbReference type="InterPro" id="IPR027281">
    <property type="entry name" value="Lys1"/>
</dbReference>
<keyword evidence="21" id="KW-1185">Reference proteome</keyword>
<gene>
    <name evidence="20" type="ORF">E0L32_005074</name>
</gene>
<evidence type="ECO:0000256" key="1">
    <source>
        <dbReference type="ARBA" id="ARBA00004078"/>
    </source>
</evidence>
<evidence type="ECO:0000256" key="13">
    <source>
        <dbReference type="ARBA" id="ARBA00047860"/>
    </source>
</evidence>
<evidence type="ECO:0000259" key="19">
    <source>
        <dbReference type="SMART" id="SM01003"/>
    </source>
</evidence>
<dbReference type="InterPro" id="IPR007886">
    <property type="entry name" value="AlaDH/PNT_N"/>
</dbReference>
<comment type="similarity">
    <text evidence="3 14">Belongs to the AlaDH/PNT family.</text>
</comment>
<dbReference type="OrthoDB" id="265306at2759"/>
<dbReference type="FunCoup" id="A0A507BBD1">
    <property type="interactions" value="181"/>
</dbReference>
<feature type="domain" description="Alanine dehydrogenase/pyridine nucleotide transhydrogenase NAD(H)-binding" evidence="18">
    <location>
        <begin position="178"/>
        <end position="313"/>
    </location>
</feature>
<dbReference type="InterPro" id="IPR051168">
    <property type="entry name" value="AASS"/>
</dbReference>
<evidence type="ECO:0000256" key="16">
    <source>
        <dbReference type="PIRSR" id="PIRSR018250-3"/>
    </source>
</evidence>